<gene>
    <name evidence="2" type="ORF">EB796_010361</name>
</gene>
<dbReference type="InterPro" id="IPR036465">
    <property type="entry name" value="vWFA_dom_sf"/>
</dbReference>
<dbReference type="AlphaFoldDB" id="A0A7J7K157"/>
<comment type="caution">
    <text evidence="2">The sequence shown here is derived from an EMBL/GenBank/DDBJ whole genome shotgun (WGS) entry which is preliminary data.</text>
</comment>
<organism evidence="2 3">
    <name type="scientific">Bugula neritina</name>
    <name type="common">Brown bryozoan</name>
    <name type="synonym">Sertularia neritina</name>
    <dbReference type="NCBI Taxonomy" id="10212"/>
    <lineage>
        <taxon>Eukaryota</taxon>
        <taxon>Metazoa</taxon>
        <taxon>Spiralia</taxon>
        <taxon>Lophotrochozoa</taxon>
        <taxon>Bryozoa</taxon>
        <taxon>Gymnolaemata</taxon>
        <taxon>Cheilostomatida</taxon>
        <taxon>Flustrina</taxon>
        <taxon>Buguloidea</taxon>
        <taxon>Bugulidae</taxon>
        <taxon>Bugula</taxon>
    </lineage>
</organism>
<protein>
    <recommendedName>
        <fullName evidence="1">VWFA domain-containing protein</fullName>
    </recommendedName>
</protein>
<feature type="domain" description="VWFA" evidence="1">
    <location>
        <begin position="1"/>
        <end position="190"/>
    </location>
</feature>
<accession>A0A7J7K157</accession>
<proteinExistence type="predicted"/>
<dbReference type="PROSITE" id="PS50234">
    <property type="entry name" value="VWFA"/>
    <property type="match status" value="1"/>
</dbReference>
<dbReference type="Gene3D" id="3.40.50.410">
    <property type="entry name" value="von Willebrand factor, type A domain"/>
    <property type="match status" value="1"/>
</dbReference>
<sequence length="197" mass="22203">MPEEQFEDGSIKVAMLTYSLSIDISLVFGFSWEPSGRGDVKKAIKRTEFLDDYENHGATALLWVNSIFETSNRTSSNDTNKILLYATNGQITDTDLYPTAKENSVAFVSKQLQIKLSHHISFFTIYNIEDSIYFISYTSNCILTGYKMFTIVPGTNVNRGIINDIASEPKEDFIIPVVNSHSLEEIASDLKSLLRHL</sequence>
<dbReference type="Proteomes" id="UP000593567">
    <property type="component" value="Unassembled WGS sequence"/>
</dbReference>
<name>A0A7J7K157_BUGNE</name>
<evidence type="ECO:0000313" key="3">
    <source>
        <dbReference type="Proteomes" id="UP000593567"/>
    </source>
</evidence>
<evidence type="ECO:0000259" key="1">
    <source>
        <dbReference type="PROSITE" id="PS50234"/>
    </source>
</evidence>
<keyword evidence="3" id="KW-1185">Reference proteome</keyword>
<dbReference type="InterPro" id="IPR002035">
    <property type="entry name" value="VWF_A"/>
</dbReference>
<dbReference type="SUPFAM" id="SSF53300">
    <property type="entry name" value="vWA-like"/>
    <property type="match status" value="1"/>
</dbReference>
<dbReference type="Pfam" id="PF00092">
    <property type="entry name" value="VWA"/>
    <property type="match status" value="1"/>
</dbReference>
<evidence type="ECO:0000313" key="2">
    <source>
        <dbReference type="EMBL" id="KAF6031328.1"/>
    </source>
</evidence>
<dbReference type="EMBL" id="VXIV02001624">
    <property type="protein sequence ID" value="KAF6031328.1"/>
    <property type="molecule type" value="Genomic_DNA"/>
</dbReference>
<reference evidence="2" key="1">
    <citation type="submission" date="2020-06" db="EMBL/GenBank/DDBJ databases">
        <title>Draft genome of Bugula neritina, a colonial animal packing powerful symbionts and potential medicines.</title>
        <authorList>
            <person name="Rayko M."/>
        </authorList>
    </citation>
    <scope>NUCLEOTIDE SEQUENCE [LARGE SCALE GENOMIC DNA]</scope>
    <source>
        <strain evidence="2">Kwan_BN1</strain>
    </source>
</reference>